<accession>A0A660S6S6</accession>
<feature type="chain" id="PRO_5025058179" evidence="1">
    <location>
        <begin position="17"/>
        <end position="173"/>
    </location>
</feature>
<comment type="caution">
    <text evidence="2">The sequence shown here is derived from an EMBL/GenBank/DDBJ whole genome shotgun (WGS) entry which is preliminary data.</text>
</comment>
<dbReference type="EMBL" id="QNBC01000162">
    <property type="protein sequence ID" value="RKX64427.1"/>
    <property type="molecule type" value="Genomic_DNA"/>
</dbReference>
<dbReference type="AlphaFoldDB" id="A0A660S6S6"/>
<protein>
    <submittedName>
        <fullName evidence="2">Uncharacterized protein</fullName>
    </submittedName>
</protein>
<dbReference type="Proteomes" id="UP000282321">
    <property type="component" value="Unassembled WGS sequence"/>
</dbReference>
<proteinExistence type="predicted"/>
<organism evidence="2 3">
    <name type="scientific">candidate division TA06 bacterium</name>
    <dbReference type="NCBI Taxonomy" id="2250710"/>
    <lineage>
        <taxon>Bacteria</taxon>
        <taxon>Bacteria division TA06</taxon>
    </lineage>
</organism>
<evidence type="ECO:0000256" key="1">
    <source>
        <dbReference type="SAM" id="SignalP"/>
    </source>
</evidence>
<evidence type="ECO:0000313" key="3">
    <source>
        <dbReference type="Proteomes" id="UP000282321"/>
    </source>
</evidence>
<feature type="signal peptide" evidence="1">
    <location>
        <begin position="1"/>
        <end position="16"/>
    </location>
</feature>
<name>A0A660S6S6_UNCT6</name>
<sequence>MKRLFLMLFIAAVLSAGCVKEPVALYFEQPVLVSTLSDTTQAVFQVPDIDSNGWHHWDSGADTISMSLYIKETAGQNALISGISYKIYDIDGNMINSKNESYIPYINMNARGQDTLSMSIIVDEGDANDLDDADGINDNVGEGYVSFNVNFLDEKGNQYSSVPVFRDIKVIKP</sequence>
<evidence type="ECO:0000313" key="2">
    <source>
        <dbReference type="EMBL" id="RKX64427.1"/>
    </source>
</evidence>
<gene>
    <name evidence="2" type="ORF">DRP44_08315</name>
</gene>
<reference evidence="2 3" key="1">
    <citation type="submission" date="2018-06" db="EMBL/GenBank/DDBJ databases">
        <title>Extensive metabolic versatility and redundancy in microbially diverse, dynamic hydrothermal sediments.</title>
        <authorList>
            <person name="Dombrowski N."/>
            <person name="Teske A."/>
            <person name="Baker B.J."/>
        </authorList>
    </citation>
    <scope>NUCLEOTIDE SEQUENCE [LARGE SCALE GENOMIC DNA]</scope>
    <source>
        <strain evidence="2">B35_G9</strain>
    </source>
</reference>
<keyword evidence="1" id="KW-0732">Signal</keyword>
<dbReference type="PROSITE" id="PS51257">
    <property type="entry name" value="PROKAR_LIPOPROTEIN"/>
    <property type="match status" value="1"/>
</dbReference>